<organism evidence="4 5">
    <name type="scientific">Oopsacas minuta</name>
    <dbReference type="NCBI Taxonomy" id="111878"/>
    <lineage>
        <taxon>Eukaryota</taxon>
        <taxon>Metazoa</taxon>
        <taxon>Porifera</taxon>
        <taxon>Hexactinellida</taxon>
        <taxon>Hexasterophora</taxon>
        <taxon>Lyssacinosida</taxon>
        <taxon>Leucopsacidae</taxon>
        <taxon>Oopsacas</taxon>
    </lineage>
</organism>
<reference evidence="4 5" key="1">
    <citation type="journal article" date="2023" name="BMC Biol.">
        <title>The compact genome of the sponge Oopsacas minuta (Hexactinellida) is lacking key metazoan core genes.</title>
        <authorList>
            <person name="Santini S."/>
            <person name="Schenkelaars Q."/>
            <person name="Jourda C."/>
            <person name="Duchesne M."/>
            <person name="Belahbib H."/>
            <person name="Rocher C."/>
            <person name="Selva M."/>
            <person name="Riesgo A."/>
            <person name="Vervoort M."/>
            <person name="Leys S.P."/>
            <person name="Kodjabachian L."/>
            <person name="Le Bivic A."/>
            <person name="Borchiellini C."/>
            <person name="Claverie J.M."/>
            <person name="Renard E."/>
        </authorList>
    </citation>
    <scope>NUCLEOTIDE SEQUENCE [LARGE SCALE GENOMIC DNA]</scope>
    <source>
        <strain evidence="4">SPO-2</strain>
    </source>
</reference>
<protein>
    <recommendedName>
        <fullName evidence="3">Dynamin-type G domain-containing protein</fullName>
    </recommendedName>
</protein>
<feature type="compositionally biased region" description="Basic and acidic residues" evidence="1">
    <location>
        <begin position="120"/>
        <end position="131"/>
    </location>
</feature>
<sequence length="596" mass="66880">MLRIASQCVCNLSRPSLRRAPHNLITYRPHRSYSTPSRSGIVSKIFRWTIMGTAGLYGGVYLLYYGARSRVEQLSWLERYTPSQVMDRLQNIINSLPSIPEHRKANTYNQTHKQSITSTSKEEIRESTVKPRDKKTHNNSYNNNLLSGLARGSSSLIELYHEVLELLSGFQDTGEEDVPDQLPRIIVVGDQSAGKTSVLEMLTRARIFPRGAGEMMTRSPVMVTLVEGTVHEAEFSNDNSLFNLSTEKGCAALRAEIELRMNKNIIEGQTVSSEPVSLVVRGPGLRRMVLVDLPGVISTVTTGMARDTREAIFDICRKYMSNPNSIILCIQDASVDFERSNVTDMVSEADPEGKRTFVVLTKVDLAEREGIKPGRIQSLLSGELLPMSARAYHAVVTGRGKADDTISEIERHEEGFFSRSILSTGGYIPQEQAGVTALSNAVSRFFWNVVRESTEEQLMKFQEAHETLNLEWNSSFPSQRIMDRNELFDTAKGVILDAVTRLTLLHGAEWEENIRFRMQKELLPHLFTDVMYPAYLAGSVGFTTESAGGNGGYSHIKFKIKSDSTMRQKWCQIWLPTLVADIGRTLLLEELLQEVS</sequence>
<evidence type="ECO:0000313" key="5">
    <source>
        <dbReference type="Proteomes" id="UP001165289"/>
    </source>
</evidence>
<evidence type="ECO:0000256" key="1">
    <source>
        <dbReference type="SAM" id="MobiDB-lite"/>
    </source>
</evidence>
<feature type="compositionally biased region" description="Polar residues" evidence="1">
    <location>
        <begin position="108"/>
        <end position="119"/>
    </location>
</feature>
<dbReference type="CDD" id="cd08771">
    <property type="entry name" value="DLP_1"/>
    <property type="match status" value="1"/>
</dbReference>
<gene>
    <name evidence="4" type="ORF">LOD99_7723</name>
</gene>
<proteinExistence type="predicted"/>
<name>A0AAV7JNW5_9METZ</name>
<dbReference type="InterPro" id="IPR022812">
    <property type="entry name" value="Dynamin"/>
</dbReference>
<dbReference type="InterPro" id="IPR045063">
    <property type="entry name" value="Dynamin_N"/>
</dbReference>
<dbReference type="GO" id="GO:0048312">
    <property type="term" value="P:intracellular distribution of mitochondria"/>
    <property type="evidence" value="ECO:0007669"/>
    <property type="project" value="TreeGrafter"/>
</dbReference>
<dbReference type="InterPro" id="IPR027417">
    <property type="entry name" value="P-loop_NTPase"/>
</dbReference>
<dbReference type="PANTHER" id="PTHR11566:SF67">
    <property type="entry name" value="DYNAMIN-LIKE 120 KDA PROTEIN, MITOCHONDRIAL"/>
    <property type="match status" value="1"/>
</dbReference>
<dbReference type="PRINTS" id="PR00195">
    <property type="entry name" value="DYNAMIN"/>
</dbReference>
<dbReference type="PANTHER" id="PTHR11566">
    <property type="entry name" value="DYNAMIN"/>
    <property type="match status" value="1"/>
</dbReference>
<dbReference type="GO" id="GO:0016559">
    <property type="term" value="P:peroxisome fission"/>
    <property type="evidence" value="ECO:0007669"/>
    <property type="project" value="TreeGrafter"/>
</dbReference>
<dbReference type="EMBL" id="JAKMXF010000310">
    <property type="protein sequence ID" value="KAI6650672.1"/>
    <property type="molecule type" value="Genomic_DNA"/>
</dbReference>
<dbReference type="GO" id="GO:0000266">
    <property type="term" value="P:mitochondrial fission"/>
    <property type="evidence" value="ECO:0007669"/>
    <property type="project" value="TreeGrafter"/>
</dbReference>
<keyword evidence="5" id="KW-1185">Reference proteome</keyword>
<dbReference type="GO" id="GO:0005874">
    <property type="term" value="C:microtubule"/>
    <property type="evidence" value="ECO:0007669"/>
    <property type="project" value="TreeGrafter"/>
</dbReference>
<dbReference type="InterPro" id="IPR030381">
    <property type="entry name" value="G_DYNAMIN_dom"/>
</dbReference>
<feature type="domain" description="Dynamin-type G" evidence="3">
    <location>
        <begin position="179"/>
        <end position="455"/>
    </location>
</feature>
<feature type="transmembrane region" description="Helical" evidence="2">
    <location>
        <begin position="45"/>
        <end position="65"/>
    </location>
</feature>
<dbReference type="InterPro" id="IPR001401">
    <property type="entry name" value="Dynamin_GTPase"/>
</dbReference>
<dbReference type="GO" id="GO:0005525">
    <property type="term" value="F:GTP binding"/>
    <property type="evidence" value="ECO:0007669"/>
    <property type="project" value="InterPro"/>
</dbReference>
<keyword evidence="2" id="KW-0812">Transmembrane</keyword>
<dbReference type="GO" id="GO:0008053">
    <property type="term" value="P:mitochondrial fusion"/>
    <property type="evidence" value="ECO:0007669"/>
    <property type="project" value="TreeGrafter"/>
</dbReference>
<dbReference type="PROSITE" id="PS51718">
    <property type="entry name" value="G_DYNAMIN_2"/>
    <property type="match status" value="1"/>
</dbReference>
<dbReference type="GO" id="GO:0008017">
    <property type="term" value="F:microtubule binding"/>
    <property type="evidence" value="ECO:0007669"/>
    <property type="project" value="TreeGrafter"/>
</dbReference>
<dbReference type="Proteomes" id="UP001165289">
    <property type="component" value="Unassembled WGS sequence"/>
</dbReference>
<comment type="caution">
    <text evidence="4">The sequence shown here is derived from an EMBL/GenBank/DDBJ whole genome shotgun (WGS) entry which is preliminary data.</text>
</comment>
<evidence type="ECO:0000256" key="2">
    <source>
        <dbReference type="SAM" id="Phobius"/>
    </source>
</evidence>
<keyword evidence="2" id="KW-1133">Transmembrane helix</keyword>
<dbReference type="GO" id="GO:0003924">
    <property type="term" value="F:GTPase activity"/>
    <property type="evidence" value="ECO:0007669"/>
    <property type="project" value="InterPro"/>
</dbReference>
<dbReference type="SUPFAM" id="SSF52540">
    <property type="entry name" value="P-loop containing nucleoside triphosphate hydrolases"/>
    <property type="match status" value="1"/>
</dbReference>
<dbReference type="SMART" id="SM00053">
    <property type="entry name" value="DYNc"/>
    <property type="match status" value="1"/>
</dbReference>
<evidence type="ECO:0000313" key="4">
    <source>
        <dbReference type="EMBL" id="KAI6650672.1"/>
    </source>
</evidence>
<keyword evidence="2" id="KW-0472">Membrane</keyword>
<dbReference type="GO" id="GO:0005758">
    <property type="term" value="C:mitochondrial intermembrane space"/>
    <property type="evidence" value="ECO:0007669"/>
    <property type="project" value="TreeGrafter"/>
</dbReference>
<dbReference type="Pfam" id="PF00350">
    <property type="entry name" value="Dynamin_N"/>
    <property type="match status" value="1"/>
</dbReference>
<dbReference type="Gene3D" id="3.40.50.300">
    <property type="entry name" value="P-loop containing nucleotide triphosphate hydrolases"/>
    <property type="match status" value="1"/>
</dbReference>
<accession>A0AAV7JNW5</accession>
<evidence type="ECO:0000259" key="3">
    <source>
        <dbReference type="PROSITE" id="PS51718"/>
    </source>
</evidence>
<dbReference type="GO" id="GO:0006897">
    <property type="term" value="P:endocytosis"/>
    <property type="evidence" value="ECO:0007669"/>
    <property type="project" value="TreeGrafter"/>
</dbReference>
<feature type="region of interest" description="Disordered" evidence="1">
    <location>
        <begin position="108"/>
        <end position="141"/>
    </location>
</feature>
<dbReference type="AlphaFoldDB" id="A0AAV7JNW5"/>
<dbReference type="GO" id="GO:0031966">
    <property type="term" value="C:mitochondrial membrane"/>
    <property type="evidence" value="ECO:0007669"/>
    <property type="project" value="TreeGrafter"/>
</dbReference>